<dbReference type="EMBL" id="VLTO01000012">
    <property type="protein sequence ID" value="KAA0175638.1"/>
    <property type="molecule type" value="Genomic_DNA"/>
</dbReference>
<feature type="region of interest" description="Disordered" evidence="1">
    <location>
        <begin position="636"/>
        <end position="655"/>
    </location>
</feature>
<evidence type="ECO:0008006" key="5">
    <source>
        <dbReference type="Google" id="ProtNLM"/>
    </source>
</evidence>
<dbReference type="PANTHER" id="PTHR12111">
    <property type="entry name" value="SPLICING FACTOR YJU2"/>
    <property type="match status" value="1"/>
</dbReference>
<feature type="region of interest" description="Disordered" evidence="1">
    <location>
        <begin position="1"/>
        <end position="28"/>
    </location>
</feature>
<protein>
    <recommendedName>
        <fullName evidence="5">Splicing factor YJU2</fullName>
    </recommendedName>
</protein>
<feature type="region of interest" description="Disordered" evidence="1">
    <location>
        <begin position="1166"/>
        <end position="1197"/>
    </location>
</feature>
<comment type="caution">
    <text evidence="3">The sequence shown here is derived from an EMBL/GenBank/DDBJ whole genome shotgun (WGS) entry which is preliminary data.</text>
</comment>
<evidence type="ECO:0000313" key="4">
    <source>
        <dbReference type="Proteomes" id="UP000322899"/>
    </source>
</evidence>
<organism evidence="3 4">
    <name type="scientific">Cafeteria roenbergensis</name>
    <name type="common">Marine flagellate</name>
    <dbReference type="NCBI Taxonomy" id="33653"/>
    <lineage>
        <taxon>Eukaryota</taxon>
        <taxon>Sar</taxon>
        <taxon>Stramenopiles</taxon>
        <taxon>Bigyra</taxon>
        <taxon>Opalozoa</taxon>
        <taxon>Bicosoecida</taxon>
        <taxon>Cafeteriaceae</taxon>
        <taxon>Cafeteria</taxon>
    </lineage>
</organism>
<proteinExistence type="predicted"/>
<dbReference type="Proteomes" id="UP000322899">
    <property type="component" value="Unassembled WGS sequence"/>
</dbReference>
<name>A0A5A8EEE3_CAFRO</name>
<feature type="region of interest" description="Disordered" evidence="1">
    <location>
        <begin position="664"/>
        <end position="789"/>
    </location>
</feature>
<feature type="compositionally biased region" description="Basic residues" evidence="1">
    <location>
        <begin position="736"/>
        <end position="745"/>
    </location>
</feature>
<gene>
    <name evidence="3" type="ORF">FNF27_02720</name>
</gene>
<sequence length="1197" mass="119694">MSERKVQNKYFPPEYDYRRTPKAKRKSGPEQWKIRNMLPFTVRCLTCGEFMFAGTKFNTPQERAGDYLGVPIYRFYYRCPKCSAEFTLCTDPENESYVVEAGVTRPFGGSDPIRTFRQTAHAAAEEMETEAAAGAAGDGAGAPRASKAEAMAAVESRAAEMRKQAEADDEVEALYERRRQEAVLGPDAMIAMVQRGEVGAGRVDGADDAAVVAIAVALLASGTRALPTLRFWRLSQAAAPGGGALMGKQPMSLQGPLSLPPRELWTGLPTEEEARIAADQAGNATAPPVASHGPLHGRVCVLDAATATIARVRAVLATGKPAGVLFVLPVGAEAAGDDARAQWRAVEAALHAPPGPSVPMAFTHDRELLEGVVGPFPDAPTAELQAAFKAGELLTLDQLDEAPSPSGALRLPTSSLVLRAPPLKDGSPAPVLVVMSHTDSLPTARGTTWGDASRTADAVAVMTRAAAALAPLYAPARASGPAAAPPKLSLAFVAASGGALGFAPSAAWHFAARVRASLRRKACGGREGLPSGCLSDPTGALLGPIRGVVSVGAVGAGEGITALSGLRLEDSDSGDSRGPIGSALRAIREAGAAVQSVWGPVNGSSFHVPRWPHERHATARLPSVTLLAAVDRMPIEPSSAADGGLRGVSPDEWGVMADADGDAEAAAGAAGASTGGNEGALPEAAAAAWSRQDDDAASGEGDSDSSFDDSEDQDDDDAAAADGAAGGTHGSSSASQRKRRAHQKARNPIADVLSALTGGGTGGRSTAWNGFPGKGGSREPGARPPPVSRTVTAGLSAAETMALGGGLLGRREPSSAALDLAARQIAAAAAAALASAAGGDAAAAAAAAALLGSGPARDAASEAGAAGAEIGALVAGALSRPEPSAPSSAGSALALARWLRCFSSHTADLWRDADVALSSSVSAAAAAAATGSAASASLDAGARAMGVRPVPVAWACGAAGSLEAAAAADAAAVARAVEAGVVGWSGGEGQGPEADADAAAWLRSGPVGQGPFSAAWAEGSAPAPLRHPVLLRITAALASACEGVAGAHAAAASAASAEVDAASGSAAASAVAACAVEVASRRVPLGSGPILIWDGVAGGVPRGALASLRAEPPLWAVPVLPLLAGIIAVAASGLVTDARSAFEKAGVSWAWGALLVIGSAVARPSGAGAQPREAGEHGPLAPISKSAARRRRARRAN</sequence>
<feature type="compositionally biased region" description="Basic residues" evidence="1">
    <location>
        <begin position="1187"/>
        <end position="1197"/>
    </location>
</feature>
<dbReference type="InterPro" id="IPR007590">
    <property type="entry name" value="Saf4/Yju2"/>
</dbReference>
<keyword evidence="2" id="KW-0812">Transmembrane</keyword>
<feature type="region of interest" description="Disordered" evidence="1">
    <location>
        <begin position="121"/>
        <end position="140"/>
    </location>
</feature>
<dbReference type="AlphaFoldDB" id="A0A5A8EEE3"/>
<feature type="transmembrane region" description="Helical" evidence="2">
    <location>
        <begin position="1114"/>
        <end position="1134"/>
    </location>
</feature>
<accession>A0A5A8EEE3</accession>
<evidence type="ECO:0000256" key="2">
    <source>
        <dbReference type="SAM" id="Phobius"/>
    </source>
</evidence>
<keyword evidence="2" id="KW-0472">Membrane</keyword>
<feature type="compositionally biased region" description="Acidic residues" evidence="1">
    <location>
        <begin position="695"/>
        <end position="719"/>
    </location>
</feature>
<dbReference type="Pfam" id="PF04502">
    <property type="entry name" value="Saf4_Yju2"/>
    <property type="match status" value="1"/>
</dbReference>
<dbReference type="GO" id="GO:0000398">
    <property type="term" value="P:mRNA splicing, via spliceosome"/>
    <property type="evidence" value="ECO:0007669"/>
    <property type="project" value="InterPro"/>
</dbReference>
<evidence type="ECO:0000256" key="1">
    <source>
        <dbReference type="SAM" id="MobiDB-lite"/>
    </source>
</evidence>
<dbReference type="OrthoDB" id="674963at2759"/>
<reference evidence="3 4" key="1">
    <citation type="submission" date="2019-07" db="EMBL/GenBank/DDBJ databases">
        <title>Genomes of Cafeteria roenbergensis.</title>
        <authorList>
            <person name="Fischer M.G."/>
            <person name="Hackl T."/>
            <person name="Roman M."/>
        </authorList>
    </citation>
    <scope>NUCLEOTIDE SEQUENCE [LARGE SCALE GENOMIC DNA]</scope>
    <source>
        <strain evidence="3 4">E4-10P</strain>
    </source>
</reference>
<feature type="compositionally biased region" description="Low complexity" evidence="1">
    <location>
        <begin position="130"/>
        <end position="140"/>
    </location>
</feature>
<evidence type="ECO:0000313" key="3">
    <source>
        <dbReference type="EMBL" id="KAA0175638.1"/>
    </source>
</evidence>
<keyword evidence="2" id="KW-1133">Transmembrane helix</keyword>